<sequence length="39" mass="4116">GRVPSLVGRRPEQPDPQRRSSAGAGTLARIARGRDDGCV</sequence>
<dbReference type="AlphaFoldDB" id="A0A6J4J4R6"/>
<reference evidence="2" key="1">
    <citation type="submission" date="2020-02" db="EMBL/GenBank/DDBJ databases">
        <authorList>
            <person name="Meier V. D."/>
        </authorList>
    </citation>
    <scope>NUCLEOTIDE SEQUENCE</scope>
    <source>
        <strain evidence="2">AVDCRST_MAG08</strain>
    </source>
</reference>
<feature type="non-terminal residue" evidence="2">
    <location>
        <position position="1"/>
    </location>
</feature>
<feature type="non-terminal residue" evidence="2">
    <location>
        <position position="39"/>
    </location>
</feature>
<evidence type="ECO:0000256" key="1">
    <source>
        <dbReference type="SAM" id="MobiDB-lite"/>
    </source>
</evidence>
<feature type="compositionally biased region" description="Basic and acidic residues" evidence="1">
    <location>
        <begin position="9"/>
        <end position="18"/>
    </location>
</feature>
<dbReference type="EMBL" id="CADCTG010000221">
    <property type="protein sequence ID" value="CAA9267110.1"/>
    <property type="molecule type" value="Genomic_DNA"/>
</dbReference>
<accession>A0A6J4J4R6</accession>
<feature type="region of interest" description="Disordered" evidence="1">
    <location>
        <begin position="1"/>
        <end position="39"/>
    </location>
</feature>
<name>A0A6J4J4R6_9PROT</name>
<proteinExistence type="predicted"/>
<protein>
    <submittedName>
        <fullName evidence="2">Uncharacterized protein</fullName>
    </submittedName>
</protein>
<evidence type="ECO:0000313" key="2">
    <source>
        <dbReference type="EMBL" id="CAA9267110.1"/>
    </source>
</evidence>
<organism evidence="2">
    <name type="scientific">uncultured Acetobacteraceae bacterium</name>
    <dbReference type="NCBI Taxonomy" id="169975"/>
    <lineage>
        <taxon>Bacteria</taxon>
        <taxon>Pseudomonadati</taxon>
        <taxon>Pseudomonadota</taxon>
        <taxon>Alphaproteobacteria</taxon>
        <taxon>Acetobacterales</taxon>
        <taxon>Acetobacteraceae</taxon>
        <taxon>environmental samples</taxon>
    </lineage>
</organism>
<gene>
    <name evidence="2" type="ORF">AVDCRST_MAG08-3002</name>
</gene>